<dbReference type="Gene3D" id="1.10.150.240">
    <property type="entry name" value="Putative phosphatase, domain 2"/>
    <property type="match status" value="1"/>
</dbReference>
<dbReference type="InterPro" id="IPR023198">
    <property type="entry name" value="PGP-like_dom2"/>
</dbReference>
<keyword evidence="3" id="KW-1185">Reference proteome</keyword>
<dbReference type="EMBL" id="CP018135">
    <property type="protein sequence ID" value="APF40141.1"/>
    <property type="molecule type" value="Genomic_DNA"/>
</dbReference>
<dbReference type="Gene3D" id="3.40.50.1000">
    <property type="entry name" value="HAD superfamily/HAD-like"/>
    <property type="match status" value="1"/>
</dbReference>
<evidence type="ECO:0000313" key="1">
    <source>
        <dbReference type="EMBL" id="APF40141.1"/>
    </source>
</evidence>
<evidence type="ECO:0000313" key="2">
    <source>
        <dbReference type="EMBL" id="MBB5511880.1"/>
    </source>
</evidence>
<dbReference type="STRING" id="556325.BHE16_02875"/>
<accession>A0A1L2ZM93</accession>
<evidence type="ECO:0000313" key="4">
    <source>
        <dbReference type="Proteomes" id="UP000580797"/>
    </source>
</evidence>
<dbReference type="GO" id="GO:0016787">
    <property type="term" value="F:hydrolase activity"/>
    <property type="evidence" value="ECO:0007669"/>
    <property type="project" value="UniProtKB-KW"/>
</dbReference>
<dbReference type="PRINTS" id="PR00413">
    <property type="entry name" value="HADHALOGNASE"/>
</dbReference>
<dbReference type="NCBIfam" id="TIGR01509">
    <property type="entry name" value="HAD-SF-IA-v3"/>
    <property type="match status" value="1"/>
</dbReference>
<dbReference type="AlphaFoldDB" id="A0A1L2ZM93"/>
<proteinExistence type="predicted"/>
<dbReference type="InterPro" id="IPR036412">
    <property type="entry name" value="HAD-like_sf"/>
</dbReference>
<name>A0A1L2ZM93_9MICC</name>
<dbReference type="PANTHER" id="PTHR18901:SF38">
    <property type="entry name" value="PSEUDOURIDINE-5'-PHOSPHATASE"/>
    <property type="match status" value="1"/>
</dbReference>
<dbReference type="SUPFAM" id="SSF56784">
    <property type="entry name" value="HAD-like"/>
    <property type="match status" value="1"/>
</dbReference>
<dbReference type="SFLD" id="SFLDS00003">
    <property type="entry name" value="Haloacid_Dehalogenase"/>
    <property type="match status" value="1"/>
</dbReference>
<gene>
    <name evidence="1" type="ORF">BHE16_02875</name>
    <name evidence="2" type="ORF">HD598_000567</name>
</gene>
<keyword evidence="2" id="KW-0378">Hydrolase</keyword>
<reference evidence="1 3" key="1">
    <citation type="submission" date="2016-11" db="EMBL/GenBank/DDBJ databases">
        <title>Genome sequencing of Zhihengliuella aestuarii B18 antagonistic to Plasmodiophora brassicae.</title>
        <authorList>
            <person name="Luo Y."/>
        </authorList>
    </citation>
    <scope>NUCLEOTIDE SEQUENCE [LARGE SCALE GENOMIC DNA]</scope>
    <source>
        <strain evidence="1 3">B18</strain>
    </source>
</reference>
<reference evidence="2 4" key="2">
    <citation type="submission" date="2020-08" db="EMBL/GenBank/DDBJ databases">
        <title>Sequencing the genomes of 1000 actinobacteria strains.</title>
        <authorList>
            <person name="Klenk H.-P."/>
        </authorList>
    </citation>
    <scope>NUCLEOTIDE SEQUENCE [LARGE SCALE GENOMIC DNA]</scope>
    <source>
        <strain evidence="2 4">DSM 105783</strain>
    </source>
</reference>
<dbReference type="OrthoDB" id="9797743at2"/>
<dbReference type="SFLD" id="SFLDG01129">
    <property type="entry name" value="C1.5:_HAD__Beta-PGM__Phosphata"/>
    <property type="match status" value="1"/>
</dbReference>
<dbReference type="PANTHER" id="PTHR18901">
    <property type="entry name" value="2-DEOXYGLUCOSE-6-PHOSPHATE PHOSPHATASE 2"/>
    <property type="match status" value="1"/>
</dbReference>
<dbReference type="Proteomes" id="UP000580797">
    <property type="component" value="Unassembled WGS sequence"/>
</dbReference>
<dbReference type="InterPro" id="IPR023214">
    <property type="entry name" value="HAD_sf"/>
</dbReference>
<dbReference type="Proteomes" id="UP000183530">
    <property type="component" value="Chromosome"/>
</dbReference>
<dbReference type="InterPro" id="IPR041492">
    <property type="entry name" value="HAD_2"/>
</dbReference>
<dbReference type="KEGG" id="nae:BHE16_02875"/>
<dbReference type="EMBL" id="JACHDR010000001">
    <property type="protein sequence ID" value="MBB5511880.1"/>
    <property type="molecule type" value="Genomic_DNA"/>
</dbReference>
<dbReference type="RefSeq" id="WP_071893620.1">
    <property type="nucleotide sequence ID" value="NZ_BAAARH010000003.1"/>
</dbReference>
<dbReference type="Pfam" id="PF13419">
    <property type="entry name" value="HAD_2"/>
    <property type="match status" value="1"/>
</dbReference>
<sequence>MSEVRAVLWDMDGTIVDTEPYWIEAERQLVERFGGTWTSEDGLKLVGNALPKSAEYLQSHGVKMEVREIIDWLTNRVSSHVAVEVPWRPGARELLEELNAAGVPCAMVTMSEGPLARLIAAALPNGTFDFLVTGDLVTKGKPDPEPYNLAFDMLAEMYDGLTKGAVVAIEDSVPGVASAVASGVVAVSVPHHVPVPPNEAWTTWDSLDGKTLADLEELVAARAGMVASE</sequence>
<dbReference type="CDD" id="cd07505">
    <property type="entry name" value="HAD_BPGM-like"/>
    <property type="match status" value="1"/>
</dbReference>
<evidence type="ECO:0000313" key="3">
    <source>
        <dbReference type="Proteomes" id="UP000183530"/>
    </source>
</evidence>
<protein>
    <submittedName>
        <fullName evidence="2">HAD superfamily hydrolase (TIGR01509 family)</fullName>
    </submittedName>
</protein>
<organism evidence="1 3">
    <name type="scientific">Neomicrococcus aestuarii</name>
    <dbReference type="NCBI Taxonomy" id="556325"/>
    <lineage>
        <taxon>Bacteria</taxon>
        <taxon>Bacillati</taxon>
        <taxon>Actinomycetota</taxon>
        <taxon>Actinomycetes</taxon>
        <taxon>Micrococcales</taxon>
        <taxon>Micrococcaceae</taxon>
        <taxon>Neomicrococcus</taxon>
    </lineage>
</organism>
<dbReference type="InterPro" id="IPR006439">
    <property type="entry name" value="HAD-SF_hydro_IA"/>
</dbReference>